<feature type="transmembrane region" description="Helical" evidence="1">
    <location>
        <begin position="12"/>
        <end position="30"/>
    </location>
</feature>
<accession>A0ABU1TUL3</accession>
<dbReference type="RefSeq" id="WP_310028699.1">
    <property type="nucleotide sequence ID" value="NZ_JAVDVI010000023.1"/>
</dbReference>
<keyword evidence="1" id="KW-0472">Membrane</keyword>
<organism evidence="2 3">
    <name type="scientific">Flavobacterium arsenatis</name>
    <dbReference type="NCBI Taxonomy" id="1484332"/>
    <lineage>
        <taxon>Bacteria</taxon>
        <taxon>Pseudomonadati</taxon>
        <taxon>Bacteroidota</taxon>
        <taxon>Flavobacteriia</taxon>
        <taxon>Flavobacteriales</taxon>
        <taxon>Flavobacteriaceae</taxon>
        <taxon>Flavobacterium</taxon>
    </lineage>
</organism>
<evidence type="ECO:0000313" key="2">
    <source>
        <dbReference type="EMBL" id="MDR6969535.1"/>
    </source>
</evidence>
<name>A0ABU1TUL3_9FLAO</name>
<sequence length="185" mass="21773">MQLSKFTKRLLTIFLLFSILFFCGFYYMMITKEIIPAFKNENSTIDQNSLQYSIAEVRVYKNNHFKKEEIDVSHQYKFALTAQNDSIVYANSEYSNGIYSPPNTAFFSTENSPFIPVDKMNSTFQLTYRKDVDVVLSSFPAFQFVDYLPKRKDFGNYYSKQVEVKQVSTDGKMMIYMVLKFQYDN</sequence>
<proteinExistence type="predicted"/>
<comment type="caution">
    <text evidence="2">The sequence shown here is derived from an EMBL/GenBank/DDBJ whole genome shotgun (WGS) entry which is preliminary data.</text>
</comment>
<dbReference type="Proteomes" id="UP001255185">
    <property type="component" value="Unassembled WGS sequence"/>
</dbReference>
<gene>
    <name evidence="2" type="ORF">J2X31_003568</name>
</gene>
<evidence type="ECO:0000256" key="1">
    <source>
        <dbReference type="SAM" id="Phobius"/>
    </source>
</evidence>
<keyword evidence="1" id="KW-0812">Transmembrane</keyword>
<keyword evidence="3" id="KW-1185">Reference proteome</keyword>
<keyword evidence="1" id="KW-1133">Transmembrane helix</keyword>
<protein>
    <submittedName>
        <fullName evidence="2">Uncharacterized protein</fullName>
    </submittedName>
</protein>
<evidence type="ECO:0000313" key="3">
    <source>
        <dbReference type="Proteomes" id="UP001255185"/>
    </source>
</evidence>
<reference evidence="2 3" key="1">
    <citation type="submission" date="2023-07" db="EMBL/GenBank/DDBJ databases">
        <title>Sorghum-associated microbial communities from plants grown in Nebraska, USA.</title>
        <authorList>
            <person name="Schachtman D."/>
        </authorList>
    </citation>
    <scope>NUCLEOTIDE SEQUENCE [LARGE SCALE GENOMIC DNA]</scope>
    <source>
        <strain evidence="2 3">3773</strain>
    </source>
</reference>
<dbReference type="EMBL" id="JAVDVI010000023">
    <property type="protein sequence ID" value="MDR6969535.1"/>
    <property type="molecule type" value="Genomic_DNA"/>
</dbReference>